<proteinExistence type="predicted"/>
<organism evidence="1 2">
    <name type="scientific">Trypanosoma rangeli</name>
    <dbReference type="NCBI Taxonomy" id="5698"/>
    <lineage>
        <taxon>Eukaryota</taxon>
        <taxon>Discoba</taxon>
        <taxon>Euglenozoa</taxon>
        <taxon>Kinetoplastea</taxon>
        <taxon>Metakinetoplastina</taxon>
        <taxon>Trypanosomatida</taxon>
        <taxon>Trypanosomatidae</taxon>
        <taxon>Trypanosoma</taxon>
        <taxon>Herpetosoma</taxon>
    </lineage>
</organism>
<comment type="caution">
    <text evidence="1">The sequence shown here is derived from an EMBL/GenBank/DDBJ whole genome shotgun (WGS) entry which is preliminary data.</text>
</comment>
<sequence>MQEAALYKIDFTRSRGKMLVGAGVREEAGRQVEELMFSMQPLLLPGVLDDADRAAGEANSSAVGKREEYLQRFLQQTTVHGRGGGAAKSDGCLYASRWGQSLAIPLKKNKNKKKDGFLHTWCAHRLSLAHYIFFFFCRHLRFGARCGVASQVGRKERRFL</sequence>
<keyword evidence="2" id="KW-1185">Reference proteome</keyword>
<accession>A0A3R7KCF6</accession>
<reference evidence="1 2" key="1">
    <citation type="journal article" date="2018" name="BMC Genomics">
        <title>Genomic comparison of Trypanosoma conorhini and Trypanosoma rangeli to Trypanosoma cruzi strains of high and low virulence.</title>
        <authorList>
            <person name="Bradwell K.R."/>
            <person name="Koparde V.N."/>
            <person name="Matveyev A.V."/>
            <person name="Serrano M.G."/>
            <person name="Alves J.M."/>
            <person name="Parikh H."/>
            <person name="Huang B."/>
            <person name="Lee V."/>
            <person name="Espinosa-Alvarez O."/>
            <person name="Ortiz P.A."/>
            <person name="Costa-Martins A.G."/>
            <person name="Teixeira M.M."/>
            <person name="Buck G.A."/>
        </authorList>
    </citation>
    <scope>NUCLEOTIDE SEQUENCE [LARGE SCALE GENOMIC DNA]</scope>
    <source>
        <strain evidence="1 2">AM80</strain>
    </source>
</reference>
<dbReference type="GeneID" id="40333098"/>
<dbReference type="Proteomes" id="UP000283634">
    <property type="component" value="Unassembled WGS sequence"/>
</dbReference>
<gene>
    <name evidence="1" type="ORF">TraAM80_09165</name>
</gene>
<dbReference type="EMBL" id="MKGL01000527">
    <property type="protein sequence ID" value="RNE97758.1"/>
    <property type="molecule type" value="Genomic_DNA"/>
</dbReference>
<evidence type="ECO:0000313" key="1">
    <source>
        <dbReference type="EMBL" id="RNE97758.1"/>
    </source>
</evidence>
<protein>
    <submittedName>
        <fullName evidence="1">Rhodanese-like protein</fullName>
    </submittedName>
</protein>
<name>A0A3R7KCF6_TRYRA</name>
<dbReference type="AlphaFoldDB" id="A0A3R7KCF6"/>
<dbReference type="RefSeq" id="XP_029234289.1">
    <property type="nucleotide sequence ID" value="XM_029385865.1"/>
</dbReference>
<evidence type="ECO:0000313" key="2">
    <source>
        <dbReference type="Proteomes" id="UP000283634"/>
    </source>
</evidence>